<comment type="function">
    <text evidence="6">The GINS complex plays an essential role in the initiation of DNA replication.</text>
</comment>
<name>A0AAJ6VLY6_9HYME</name>
<evidence type="ECO:0000256" key="2">
    <source>
        <dbReference type="ARBA" id="ARBA00006343"/>
    </source>
</evidence>
<reference evidence="10" key="1">
    <citation type="submission" date="2025-08" db="UniProtKB">
        <authorList>
            <consortium name="RefSeq"/>
        </authorList>
    </citation>
    <scope>IDENTIFICATION</scope>
</reference>
<organism evidence="9 10">
    <name type="scientific">Ceratosolen solmsi marchali</name>
    <dbReference type="NCBI Taxonomy" id="326594"/>
    <lineage>
        <taxon>Eukaryota</taxon>
        <taxon>Metazoa</taxon>
        <taxon>Ecdysozoa</taxon>
        <taxon>Arthropoda</taxon>
        <taxon>Hexapoda</taxon>
        <taxon>Insecta</taxon>
        <taxon>Pterygota</taxon>
        <taxon>Neoptera</taxon>
        <taxon>Endopterygota</taxon>
        <taxon>Hymenoptera</taxon>
        <taxon>Apocrita</taxon>
        <taxon>Proctotrupomorpha</taxon>
        <taxon>Chalcidoidea</taxon>
        <taxon>Agaonidae</taxon>
        <taxon>Agaoninae</taxon>
        <taxon>Ceratosolen</taxon>
    </lineage>
</organism>
<accession>A0AAJ6VLY6</accession>
<comment type="subcellular location">
    <subcellularLocation>
        <location evidence="1 6">Nucleus</location>
    </subcellularLocation>
</comment>
<dbReference type="GO" id="GO:1902975">
    <property type="term" value="P:mitotic DNA replication initiation"/>
    <property type="evidence" value="ECO:0007669"/>
    <property type="project" value="TreeGrafter"/>
</dbReference>
<dbReference type="KEGG" id="csol:105360478"/>
<gene>
    <name evidence="10" type="primary">LOC105360478</name>
</gene>
<feature type="domain" description="GINS subunit" evidence="7">
    <location>
        <begin position="78"/>
        <end position="173"/>
    </location>
</feature>
<evidence type="ECO:0000259" key="8">
    <source>
        <dbReference type="Pfam" id="PF22466"/>
    </source>
</evidence>
<keyword evidence="3 6" id="KW-0235">DNA replication</keyword>
<dbReference type="PANTHER" id="PTHR22768">
    <property type="entry name" value="DNA REPLICATION COMPLEX GINS PROTEIN PSF3"/>
    <property type="match status" value="1"/>
</dbReference>
<feature type="domain" description="DNA replication complex GINS protein PSF3 N-terminal" evidence="8">
    <location>
        <begin position="10"/>
        <end position="62"/>
    </location>
</feature>
<keyword evidence="9" id="KW-1185">Reference proteome</keyword>
<dbReference type="CTD" id="31967"/>
<dbReference type="GO" id="GO:0000811">
    <property type="term" value="C:GINS complex"/>
    <property type="evidence" value="ECO:0007669"/>
    <property type="project" value="UniProtKB-UniRule"/>
</dbReference>
<evidence type="ECO:0000256" key="1">
    <source>
        <dbReference type="ARBA" id="ARBA00004123"/>
    </source>
</evidence>
<comment type="subunit">
    <text evidence="6">Component of the GINS complex.</text>
</comment>
<dbReference type="CDD" id="cd21693">
    <property type="entry name" value="GINS_B_Psf3"/>
    <property type="match status" value="1"/>
</dbReference>
<dbReference type="InterPro" id="IPR010492">
    <property type="entry name" value="GINS_Psf3"/>
</dbReference>
<dbReference type="CDD" id="cd11713">
    <property type="entry name" value="GINS_A_psf3"/>
    <property type="match status" value="1"/>
</dbReference>
<dbReference type="RefSeq" id="XP_011495684.1">
    <property type="nucleotide sequence ID" value="XM_011497382.1"/>
</dbReference>
<dbReference type="PANTHER" id="PTHR22768:SF0">
    <property type="entry name" value="DNA REPLICATION COMPLEX GINS PROTEIN PSF3"/>
    <property type="match status" value="1"/>
</dbReference>
<dbReference type="Gene3D" id="1.20.58.2050">
    <property type="match status" value="1"/>
</dbReference>
<evidence type="ECO:0000313" key="10">
    <source>
        <dbReference type="RefSeq" id="XP_011495684.1"/>
    </source>
</evidence>
<dbReference type="GeneID" id="105360478"/>
<dbReference type="InterPro" id="IPR036224">
    <property type="entry name" value="GINS_bundle-like_dom_sf"/>
</dbReference>
<comment type="function">
    <text evidence="5">Required for correct functioning of the GINS complex, a complex that plays an essential role in the initiation of DNA replication, and progression of DNA replication forks. GINS complex is a core component of CDC45-MCM-GINS (CMG) helicase, the molecular machine that unwinds template DNA during replication, and around which the replisome is built.</text>
</comment>
<evidence type="ECO:0000259" key="7">
    <source>
        <dbReference type="Pfam" id="PF05916"/>
    </source>
</evidence>
<dbReference type="AlphaFoldDB" id="A0AAJ6VLY6"/>
<evidence type="ECO:0000256" key="4">
    <source>
        <dbReference type="ARBA" id="ARBA00023242"/>
    </source>
</evidence>
<proteinExistence type="inferred from homology"/>
<evidence type="ECO:0000256" key="6">
    <source>
        <dbReference type="RuleBase" id="RU367161"/>
    </source>
</evidence>
<dbReference type="Proteomes" id="UP000695007">
    <property type="component" value="Unplaced"/>
</dbReference>
<protein>
    <recommendedName>
        <fullName evidence="6">DNA replication complex GINS protein PSF3</fullName>
    </recommendedName>
</protein>
<evidence type="ECO:0000313" key="9">
    <source>
        <dbReference type="Proteomes" id="UP000695007"/>
    </source>
</evidence>
<comment type="similarity">
    <text evidence="2 6">Belongs to the GINS3/PSF3 family.</text>
</comment>
<evidence type="ECO:0000256" key="5">
    <source>
        <dbReference type="ARBA" id="ARBA00045258"/>
    </source>
</evidence>
<keyword evidence="4 6" id="KW-0539">Nucleus</keyword>
<dbReference type="SUPFAM" id="SSF160059">
    <property type="entry name" value="PriA/YqbF domain"/>
    <property type="match status" value="1"/>
</dbReference>
<dbReference type="Pfam" id="PF05916">
    <property type="entry name" value="Sld5"/>
    <property type="match status" value="1"/>
</dbReference>
<dbReference type="InterPro" id="IPR055221">
    <property type="entry name" value="PSF3_N"/>
</dbReference>
<dbReference type="InterPro" id="IPR021151">
    <property type="entry name" value="GINS_A"/>
</dbReference>
<dbReference type="SUPFAM" id="SSF158573">
    <property type="entry name" value="GINS helical bundle-like"/>
    <property type="match status" value="1"/>
</dbReference>
<evidence type="ECO:0000256" key="3">
    <source>
        <dbReference type="ARBA" id="ARBA00022705"/>
    </source>
</evidence>
<sequence length="197" mass="22891">MSFLNFDSYFSITEILVTEERIQAEFEQSLPNLGYLCASSKKDDIAPKTKLDIPLWLADALCRRGESIINWEIPKIFKDSYKEILEADACSVELCKWNQYFYELGLRLPRTTTDDNHKLAEFLLEVFKSRFRIIMDSEQNPFSTPLLRGQLSTLEKKLLVQGNSGKLQLLTWLNKGVKHIETSDVIDNIRKRKRLVV</sequence>
<dbReference type="Pfam" id="PF22466">
    <property type="entry name" value="PSF3_N"/>
    <property type="match status" value="1"/>
</dbReference>
<dbReference type="InterPro" id="IPR038437">
    <property type="entry name" value="GINS_Psf3_sf"/>
</dbReference>